<keyword evidence="4 7" id="KW-1133">Transmembrane helix</keyword>
<protein>
    <submittedName>
        <fullName evidence="8">GPR1/FUN34/yaaH</fullName>
    </submittedName>
</protein>
<organism evidence="8">
    <name type="scientific">Phaffia rhodozyma</name>
    <name type="common">Yeast</name>
    <name type="synonym">Xanthophyllomyces dendrorhous</name>
    <dbReference type="NCBI Taxonomy" id="264483"/>
    <lineage>
        <taxon>Eukaryota</taxon>
        <taxon>Fungi</taxon>
        <taxon>Dikarya</taxon>
        <taxon>Basidiomycota</taxon>
        <taxon>Agaricomycotina</taxon>
        <taxon>Tremellomycetes</taxon>
        <taxon>Cystofilobasidiales</taxon>
        <taxon>Mrakiaceae</taxon>
        <taxon>Phaffia</taxon>
    </lineage>
</organism>
<feature type="transmembrane region" description="Helical" evidence="7">
    <location>
        <begin position="171"/>
        <end position="191"/>
    </location>
</feature>
<evidence type="ECO:0000256" key="2">
    <source>
        <dbReference type="ARBA" id="ARBA00005587"/>
    </source>
</evidence>
<comment type="similarity">
    <text evidence="2">Belongs to the acetate uptake transporter (AceTr) (TC 2.A.96) family.</text>
</comment>
<evidence type="ECO:0000256" key="4">
    <source>
        <dbReference type="ARBA" id="ARBA00022989"/>
    </source>
</evidence>
<dbReference type="PANTHER" id="PTHR31123:SF4">
    <property type="entry name" value="PROTEIN ALCS"/>
    <property type="match status" value="1"/>
</dbReference>
<keyword evidence="5 7" id="KW-0472">Membrane</keyword>
<dbReference type="EMBL" id="LN483157">
    <property type="protein sequence ID" value="CED84328.1"/>
    <property type="molecule type" value="Genomic_DNA"/>
</dbReference>
<evidence type="ECO:0000256" key="7">
    <source>
        <dbReference type="SAM" id="Phobius"/>
    </source>
</evidence>
<dbReference type="AlphaFoldDB" id="A0A0F7SWB2"/>
<evidence type="ECO:0000256" key="5">
    <source>
        <dbReference type="ARBA" id="ARBA00023136"/>
    </source>
</evidence>
<feature type="transmembrane region" description="Helical" evidence="7">
    <location>
        <begin position="198"/>
        <end position="219"/>
    </location>
</feature>
<feature type="transmembrane region" description="Helical" evidence="7">
    <location>
        <begin position="73"/>
        <end position="93"/>
    </location>
</feature>
<evidence type="ECO:0000256" key="1">
    <source>
        <dbReference type="ARBA" id="ARBA00004141"/>
    </source>
</evidence>
<keyword evidence="3 7" id="KW-0812">Transmembrane</keyword>
<name>A0A0F7SWB2_PHARH</name>
<dbReference type="GO" id="GO:0015123">
    <property type="term" value="F:acetate transmembrane transporter activity"/>
    <property type="evidence" value="ECO:0007669"/>
    <property type="project" value="TreeGrafter"/>
</dbReference>
<dbReference type="PANTHER" id="PTHR31123">
    <property type="entry name" value="ACCUMULATION OF DYADS PROTEIN 2-RELATED"/>
    <property type="match status" value="1"/>
</dbReference>
<feature type="region of interest" description="Disordered" evidence="6">
    <location>
        <begin position="1"/>
        <end position="31"/>
    </location>
</feature>
<feature type="transmembrane region" description="Helical" evidence="7">
    <location>
        <begin position="239"/>
        <end position="256"/>
    </location>
</feature>
<feature type="transmembrane region" description="Helical" evidence="7">
    <location>
        <begin position="105"/>
        <end position="123"/>
    </location>
</feature>
<evidence type="ECO:0000256" key="6">
    <source>
        <dbReference type="SAM" id="MobiDB-lite"/>
    </source>
</evidence>
<sequence length="285" mass="30732">MSALYTNDPERQLEHDRVENENSVPRNRTMDKQEVNTLYPINSTTHWTNQQGTPAAPVERVPAFYKTIGNPGVLGLAVHAVTLMLLATQFMGWRGVGSPQVYIGNLYFTAGLYMFTTAQWCLIKGETLSYCVFGVFSGFYLSFGAILTPAFGVASTYVGEIGSGTGIDSEYQSLGIFLFVWNGIFTIFFFISLKTNVALVVVLGGVSIGVFCLGGMYFALARNAAGHGGLGLARSCSKAGGAFLFISALSGFYLALSQLSASVEMPFTLPAGDLGRVWAPKKKRS</sequence>
<dbReference type="InterPro" id="IPR000791">
    <property type="entry name" value="Gpr1/Fun34/SatP-like"/>
</dbReference>
<dbReference type="GO" id="GO:0005886">
    <property type="term" value="C:plasma membrane"/>
    <property type="evidence" value="ECO:0007669"/>
    <property type="project" value="TreeGrafter"/>
</dbReference>
<evidence type="ECO:0000313" key="8">
    <source>
        <dbReference type="EMBL" id="CED84328.1"/>
    </source>
</evidence>
<reference evidence="8" key="1">
    <citation type="submission" date="2014-08" db="EMBL/GenBank/DDBJ databases">
        <authorList>
            <person name="Sharma Rahul"/>
            <person name="Thines Marco"/>
        </authorList>
    </citation>
    <scope>NUCLEOTIDE SEQUENCE</scope>
</reference>
<evidence type="ECO:0000256" key="3">
    <source>
        <dbReference type="ARBA" id="ARBA00022692"/>
    </source>
</evidence>
<feature type="compositionally biased region" description="Basic and acidic residues" evidence="6">
    <location>
        <begin position="8"/>
        <end position="20"/>
    </location>
</feature>
<dbReference type="InterPro" id="IPR051633">
    <property type="entry name" value="AceTr"/>
</dbReference>
<comment type="subcellular location">
    <subcellularLocation>
        <location evidence="1">Membrane</location>
        <topology evidence="1">Multi-pass membrane protein</topology>
    </subcellularLocation>
</comment>
<dbReference type="Pfam" id="PF01184">
    <property type="entry name" value="Gpr1_Fun34_YaaH"/>
    <property type="match status" value="1"/>
</dbReference>
<proteinExistence type="inferred from homology"/>
<feature type="transmembrane region" description="Helical" evidence="7">
    <location>
        <begin position="130"/>
        <end position="151"/>
    </location>
</feature>
<accession>A0A0F7SWB2</accession>